<dbReference type="SUPFAM" id="SSF56601">
    <property type="entry name" value="beta-lactamase/transpeptidase-like"/>
    <property type="match status" value="1"/>
</dbReference>
<feature type="region of interest" description="Disordered" evidence="1">
    <location>
        <begin position="24"/>
        <end position="106"/>
    </location>
</feature>
<gene>
    <name evidence="3" type="ORF">IAA45_11500</name>
</gene>
<evidence type="ECO:0000313" key="4">
    <source>
        <dbReference type="Proteomes" id="UP000886817"/>
    </source>
</evidence>
<name>A0A9D2B3M8_9FIRM</name>
<dbReference type="PANTHER" id="PTHR35333">
    <property type="entry name" value="BETA-LACTAMASE"/>
    <property type="match status" value="1"/>
</dbReference>
<keyword evidence="3" id="KW-0378">Hydrolase</keyword>
<feature type="compositionally biased region" description="Basic and acidic residues" evidence="1">
    <location>
        <begin position="28"/>
        <end position="63"/>
    </location>
</feature>
<dbReference type="EMBL" id="DXEX01000244">
    <property type="protein sequence ID" value="HIX60322.1"/>
    <property type="molecule type" value="Genomic_DNA"/>
</dbReference>
<dbReference type="GO" id="GO:0008800">
    <property type="term" value="F:beta-lactamase activity"/>
    <property type="evidence" value="ECO:0007669"/>
    <property type="project" value="InterPro"/>
</dbReference>
<feature type="compositionally biased region" description="Acidic residues" evidence="1">
    <location>
        <begin position="64"/>
        <end position="93"/>
    </location>
</feature>
<comment type="caution">
    <text evidence="3">The sequence shown here is derived from an EMBL/GenBank/DDBJ whole genome shotgun (WGS) entry which is preliminary data.</text>
</comment>
<reference evidence="3" key="2">
    <citation type="submission" date="2021-04" db="EMBL/GenBank/DDBJ databases">
        <authorList>
            <person name="Gilroy R."/>
        </authorList>
    </citation>
    <scope>NUCLEOTIDE SEQUENCE</scope>
    <source>
        <strain evidence="3">ChiSjej1B19-8411</strain>
    </source>
</reference>
<dbReference type="Proteomes" id="UP000886817">
    <property type="component" value="Unassembled WGS sequence"/>
</dbReference>
<dbReference type="InterPro" id="IPR045155">
    <property type="entry name" value="Beta-lactam_cat"/>
</dbReference>
<protein>
    <submittedName>
        <fullName evidence="3">Class A beta-lactamase-related serine hydrolase</fullName>
    </submittedName>
</protein>
<dbReference type="GO" id="GO:0030655">
    <property type="term" value="P:beta-lactam antibiotic catabolic process"/>
    <property type="evidence" value="ECO:0007669"/>
    <property type="project" value="InterPro"/>
</dbReference>
<evidence type="ECO:0000313" key="3">
    <source>
        <dbReference type="EMBL" id="HIX60322.1"/>
    </source>
</evidence>
<accession>A0A9D2B3M8</accession>
<reference evidence="3" key="1">
    <citation type="journal article" date="2021" name="PeerJ">
        <title>Extensive microbial diversity within the chicken gut microbiome revealed by metagenomics and culture.</title>
        <authorList>
            <person name="Gilroy R."/>
            <person name="Ravi A."/>
            <person name="Getino M."/>
            <person name="Pursley I."/>
            <person name="Horton D.L."/>
            <person name="Alikhan N.F."/>
            <person name="Baker D."/>
            <person name="Gharbi K."/>
            <person name="Hall N."/>
            <person name="Watson M."/>
            <person name="Adriaenssens E.M."/>
            <person name="Foster-Nyarko E."/>
            <person name="Jarju S."/>
            <person name="Secka A."/>
            <person name="Antonio M."/>
            <person name="Oren A."/>
            <person name="Chaudhuri R.R."/>
            <person name="La Ragione R."/>
            <person name="Hildebrand F."/>
            <person name="Pallen M.J."/>
        </authorList>
    </citation>
    <scope>NUCLEOTIDE SEQUENCE</scope>
    <source>
        <strain evidence="3">ChiSjej1B19-8411</strain>
    </source>
</reference>
<dbReference type="Pfam" id="PF13354">
    <property type="entry name" value="Beta-lactamase2"/>
    <property type="match status" value="2"/>
</dbReference>
<dbReference type="InterPro" id="IPR012338">
    <property type="entry name" value="Beta-lactam/transpept-like"/>
</dbReference>
<sequence length="365" mass="40351">MKKKIAGILVILLLVIAGTAAVTQSWKNSREQAEQEEREQEEKEERLAQEQARLEQQKKQDEQAKEEETDTEEQEAEDLSTEQEEGAEEEEAAQEAGLEGEAMIRRPADASYGKEGLEELKEELETMVAGFEGDWAVYVSDLTDGEYMDLNSHGVKAASLIKLYIMGAVMEQVEEGNLEENAQIDQLLQDMITVSDNESSNELVRRLSPDGTDHEAGMQVVNRFAQAYGYGDTSQGRDLRDYREVPAEGENYTSVRDCGLFLERIYHGDCVSAQASAKMLDLLKQQTRTWKIPAGVPEGVVTANKTGELSDTENDAAIVYSPGGDYVLCVTSTGLTDTSAAQQNIVSISSTVYQYMNGEQQEGSL</sequence>
<evidence type="ECO:0000256" key="1">
    <source>
        <dbReference type="SAM" id="MobiDB-lite"/>
    </source>
</evidence>
<feature type="domain" description="Beta-lactamase class A catalytic" evidence="2">
    <location>
        <begin position="137"/>
        <end position="180"/>
    </location>
</feature>
<dbReference type="GO" id="GO:0046677">
    <property type="term" value="P:response to antibiotic"/>
    <property type="evidence" value="ECO:0007669"/>
    <property type="project" value="InterPro"/>
</dbReference>
<dbReference type="PANTHER" id="PTHR35333:SF3">
    <property type="entry name" value="BETA-LACTAMASE-TYPE TRANSPEPTIDASE FOLD CONTAINING PROTEIN"/>
    <property type="match status" value="1"/>
</dbReference>
<dbReference type="AlphaFoldDB" id="A0A9D2B3M8"/>
<dbReference type="InterPro" id="IPR000871">
    <property type="entry name" value="Beta-lactam_class-A"/>
</dbReference>
<organism evidence="3 4">
    <name type="scientific">Candidatus Blautia gallistercoris</name>
    <dbReference type="NCBI Taxonomy" id="2838490"/>
    <lineage>
        <taxon>Bacteria</taxon>
        <taxon>Bacillati</taxon>
        <taxon>Bacillota</taxon>
        <taxon>Clostridia</taxon>
        <taxon>Lachnospirales</taxon>
        <taxon>Lachnospiraceae</taxon>
        <taxon>Blautia</taxon>
    </lineage>
</organism>
<proteinExistence type="predicted"/>
<evidence type="ECO:0000259" key="2">
    <source>
        <dbReference type="Pfam" id="PF13354"/>
    </source>
</evidence>
<feature type="domain" description="Beta-lactamase class A catalytic" evidence="2">
    <location>
        <begin position="183"/>
        <end position="330"/>
    </location>
</feature>
<dbReference type="Gene3D" id="3.40.710.10">
    <property type="entry name" value="DD-peptidase/beta-lactamase superfamily"/>
    <property type="match status" value="1"/>
</dbReference>